<evidence type="ECO:0000313" key="3">
    <source>
        <dbReference type="Proteomes" id="UP001431776"/>
    </source>
</evidence>
<keyword evidence="3" id="KW-1185">Reference proteome</keyword>
<protein>
    <submittedName>
        <fullName evidence="2">SUMF1/EgtB/PvdO family nonheme iron enzyme</fullName>
    </submittedName>
</protein>
<dbReference type="EMBL" id="JASCXX010000018">
    <property type="protein sequence ID" value="MDI6450247.1"/>
    <property type="molecule type" value="Genomic_DNA"/>
</dbReference>
<comment type="caution">
    <text evidence="2">The sequence shown here is derived from an EMBL/GenBank/DDBJ whole genome shotgun (WGS) entry which is preliminary data.</text>
</comment>
<sequence>MNSSNRQRRIGALAVCIVAVLVGSVAASQEKLPKKYTETITTKTGTELSLEMVLIPGGTFLMGSPASEPGRKDDEGPQRKVALDPFYLCTTETTLELFMAYYQETGTAKKDFVDVQEAQKNAETPVAGADTITGPTPVYGDMTMGYSVKHPAMGLTWHNAMTFCQWLSQKTGKQYRLPTEAEWEYAARAGTTYVFGFGDDPEKLGDYAWYEDNADFGPSAVATKKPNAWGLYDMLGNVCEWVHDFYQPNGYVGAAVKNPKGPEEGTVHVARGGYYENSAEELRCAARAFEEPWWRMNDPQIPKSRWWLPQIDFVGFRVACSVPKD</sequence>
<dbReference type="InterPro" id="IPR016187">
    <property type="entry name" value="CTDL_fold"/>
</dbReference>
<dbReference type="PANTHER" id="PTHR23150:SF19">
    <property type="entry name" value="FORMYLGLYCINE-GENERATING ENZYME"/>
    <property type="match status" value="1"/>
</dbReference>
<dbReference type="AlphaFoldDB" id="A0AAW6TX68"/>
<organism evidence="2 3">
    <name type="scientific">Anaerobaca lacustris</name>
    <dbReference type="NCBI Taxonomy" id="3044600"/>
    <lineage>
        <taxon>Bacteria</taxon>
        <taxon>Pseudomonadati</taxon>
        <taxon>Planctomycetota</taxon>
        <taxon>Phycisphaerae</taxon>
        <taxon>Sedimentisphaerales</taxon>
        <taxon>Anaerobacaceae</taxon>
        <taxon>Anaerobaca</taxon>
    </lineage>
</organism>
<dbReference type="Proteomes" id="UP001431776">
    <property type="component" value="Unassembled WGS sequence"/>
</dbReference>
<dbReference type="InterPro" id="IPR042095">
    <property type="entry name" value="SUMF_sf"/>
</dbReference>
<evidence type="ECO:0000259" key="1">
    <source>
        <dbReference type="Pfam" id="PF03781"/>
    </source>
</evidence>
<proteinExistence type="predicted"/>
<evidence type="ECO:0000313" key="2">
    <source>
        <dbReference type="EMBL" id="MDI6450247.1"/>
    </source>
</evidence>
<gene>
    <name evidence="2" type="ORF">QJ522_14400</name>
</gene>
<dbReference type="Pfam" id="PF03781">
    <property type="entry name" value="FGE-sulfatase"/>
    <property type="match status" value="1"/>
</dbReference>
<dbReference type="GO" id="GO:0120147">
    <property type="term" value="F:formylglycine-generating oxidase activity"/>
    <property type="evidence" value="ECO:0007669"/>
    <property type="project" value="TreeGrafter"/>
</dbReference>
<dbReference type="Gene3D" id="3.90.1580.10">
    <property type="entry name" value="paralog of FGE (formylglycine-generating enzyme)"/>
    <property type="match status" value="1"/>
</dbReference>
<dbReference type="InterPro" id="IPR005532">
    <property type="entry name" value="SUMF_dom"/>
</dbReference>
<dbReference type="PANTHER" id="PTHR23150">
    <property type="entry name" value="SULFATASE MODIFYING FACTOR 1, 2"/>
    <property type="match status" value="1"/>
</dbReference>
<reference evidence="2" key="1">
    <citation type="submission" date="2023-05" db="EMBL/GenBank/DDBJ databases">
        <title>Anaerotaeda fermentans gen. nov., sp. nov., a novel anaerobic planctomycete of the new family within the order Sedimentisphaerales isolated from Taman Peninsula, Russia.</title>
        <authorList>
            <person name="Khomyakova M.A."/>
            <person name="Merkel A.Y."/>
            <person name="Slobodkin A.I."/>
        </authorList>
    </citation>
    <scope>NUCLEOTIDE SEQUENCE</scope>
    <source>
        <strain evidence="2">M17dextr</strain>
    </source>
</reference>
<accession>A0AAW6TX68</accession>
<dbReference type="RefSeq" id="WP_349245657.1">
    <property type="nucleotide sequence ID" value="NZ_JASCXX010000018.1"/>
</dbReference>
<dbReference type="SUPFAM" id="SSF56436">
    <property type="entry name" value="C-type lectin-like"/>
    <property type="match status" value="1"/>
</dbReference>
<name>A0AAW6TX68_9BACT</name>
<feature type="domain" description="Sulfatase-modifying factor enzyme-like" evidence="1">
    <location>
        <begin position="51"/>
        <end position="297"/>
    </location>
</feature>
<dbReference type="InterPro" id="IPR051043">
    <property type="entry name" value="Sulfatase_Mod_Factor_Kinase"/>
</dbReference>